<accession>A0A1Y1N9Z0</accession>
<proteinExistence type="predicted"/>
<name>A0A1Y1N9Z0_PHOPY</name>
<organism evidence="1">
    <name type="scientific">Photinus pyralis</name>
    <name type="common">Common eastern firefly</name>
    <name type="synonym">Lampyris pyralis</name>
    <dbReference type="NCBI Taxonomy" id="7054"/>
    <lineage>
        <taxon>Eukaryota</taxon>
        <taxon>Metazoa</taxon>
        <taxon>Ecdysozoa</taxon>
        <taxon>Arthropoda</taxon>
        <taxon>Hexapoda</taxon>
        <taxon>Insecta</taxon>
        <taxon>Pterygota</taxon>
        <taxon>Neoptera</taxon>
        <taxon>Endopterygota</taxon>
        <taxon>Coleoptera</taxon>
        <taxon>Polyphaga</taxon>
        <taxon>Elateriformia</taxon>
        <taxon>Elateroidea</taxon>
        <taxon>Lampyridae</taxon>
        <taxon>Lampyrinae</taxon>
        <taxon>Photinus</taxon>
    </lineage>
</organism>
<sequence>MQILKKKGLKKDKKCKSIIVQCVANTHLEYIKDKHSAFQMWGALQAVFQRKGIASQIYLRKKLLTMKFDKGTLEEYFLKFEGTVRELKSVGAKLEDVDVVCHLLITLPSE</sequence>
<dbReference type="AlphaFoldDB" id="A0A1Y1N9Z0"/>
<evidence type="ECO:0008006" key="2">
    <source>
        <dbReference type="Google" id="ProtNLM"/>
    </source>
</evidence>
<dbReference type="EMBL" id="GEZM01009496">
    <property type="protein sequence ID" value="JAV94555.1"/>
    <property type="molecule type" value="Transcribed_RNA"/>
</dbReference>
<protein>
    <recommendedName>
        <fullName evidence="2">Retrotransposon gag domain-containing protein</fullName>
    </recommendedName>
</protein>
<dbReference type="Pfam" id="PF14223">
    <property type="entry name" value="Retrotran_gag_2"/>
    <property type="match status" value="1"/>
</dbReference>
<dbReference type="EMBL" id="GEZM01009495">
    <property type="protein sequence ID" value="JAV94559.1"/>
    <property type="molecule type" value="Transcribed_RNA"/>
</dbReference>
<dbReference type="EMBL" id="GEZM01009498">
    <property type="protein sequence ID" value="JAV94548.1"/>
    <property type="molecule type" value="Transcribed_RNA"/>
</dbReference>
<dbReference type="EMBL" id="GEZM01009497">
    <property type="protein sequence ID" value="JAV94553.1"/>
    <property type="molecule type" value="Transcribed_RNA"/>
</dbReference>
<reference evidence="1" key="1">
    <citation type="journal article" date="2016" name="Sci. Rep.">
        <title>Molecular characterization of firefly nuptial gifts: a multi-omics approach sheds light on postcopulatory sexual selection.</title>
        <authorList>
            <person name="Al-Wathiqui N."/>
            <person name="Fallon T.R."/>
            <person name="South A."/>
            <person name="Weng J.K."/>
            <person name="Lewis S.M."/>
        </authorList>
    </citation>
    <scope>NUCLEOTIDE SEQUENCE</scope>
</reference>
<evidence type="ECO:0000313" key="1">
    <source>
        <dbReference type="EMBL" id="JAV94559.1"/>
    </source>
</evidence>